<dbReference type="Gene3D" id="3.40.50.1220">
    <property type="entry name" value="TPP-binding domain"/>
    <property type="match status" value="1"/>
</dbReference>
<dbReference type="InterPro" id="IPR045229">
    <property type="entry name" value="TPP_enz"/>
</dbReference>
<dbReference type="PANTHER" id="PTHR18968">
    <property type="entry name" value="THIAMINE PYROPHOSPHATE ENZYMES"/>
    <property type="match status" value="1"/>
</dbReference>
<evidence type="ECO:0000259" key="5">
    <source>
        <dbReference type="Pfam" id="PF02775"/>
    </source>
</evidence>
<dbReference type="GO" id="GO:0000287">
    <property type="term" value="F:magnesium ion binding"/>
    <property type="evidence" value="ECO:0007669"/>
    <property type="project" value="InterPro"/>
</dbReference>
<dbReference type="FunFam" id="3.40.50.970:FF:000007">
    <property type="entry name" value="Acetolactate synthase"/>
    <property type="match status" value="1"/>
</dbReference>
<keyword evidence="8" id="KW-1185">Reference proteome</keyword>
<dbReference type="RefSeq" id="WP_393971708.1">
    <property type="nucleotide sequence ID" value="NZ_CP133772.1"/>
</dbReference>
<dbReference type="SUPFAM" id="SSF52518">
    <property type="entry name" value="Thiamin diphosphate-binding fold (THDP-binding)"/>
    <property type="match status" value="2"/>
</dbReference>
<dbReference type="Proteomes" id="UP001451606">
    <property type="component" value="Chromosome"/>
</dbReference>
<dbReference type="GO" id="GO:0009099">
    <property type="term" value="P:L-valine biosynthetic process"/>
    <property type="evidence" value="ECO:0007669"/>
    <property type="project" value="TreeGrafter"/>
</dbReference>
<dbReference type="Pfam" id="PF02776">
    <property type="entry name" value="TPP_enzyme_N"/>
    <property type="match status" value="1"/>
</dbReference>
<evidence type="ECO:0000313" key="8">
    <source>
        <dbReference type="Proteomes" id="UP001451606"/>
    </source>
</evidence>
<evidence type="ECO:0000256" key="1">
    <source>
        <dbReference type="ARBA" id="ARBA00007812"/>
    </source>
</evidence>
<dbReference type="Gene3D" id="3.40.50.970">
    <property type="match status" value="2"/>
</dbReference>
<keyword evidence="7" id="KW-0808">Transferase</keyword>
<dbReference type="EC" id="2.2.1.6" evidence="7"/>
<dbReference type="PANTHER" id="PTHR18968:SF129">
    <property type="entry name" value="ACETOLACTATE SYNTHASE"/>
    <property type="match status" value="1"/>
</dbReference>
<dbReference type="GO" id="GO:0050660">
    <property type="term" value="F:flavin adenine dinucleotide binding"/>
    <property type="evidence" value="ECO:0007669"/>
    <property type="project" value="TreeGrafter"/>
</dbReference>
<dbReference type="GO" id="GO:0044272">
    <property type="term" value="P:sulfur compound biosynthetic process"/>
    <property type="evidence" value="ECO:0007669"/>
    <property type="project" value="UniProtKB-ARBA"/>
</dbReference>
<proteinExistence type="inferred from homology"/>
<dbReference type="EMBL" id="CP133772">
    <property type="protein sequence ID" value="WYX99745.1"/>
    <property type="molecule type" value="Genomic_DNA"/>
</dbReference>
<dbReference type="AlphaFoldDB" id="A0AAX4NE23"/>
<reference evidence="7 8" key="1">
    <citation type="submission" date="2023-09" db="EMBL/GenBank/DDBJ databases">
        <authorList>
            <person name="Golyshina O.V."/>
            <person name="Lunev E.A."/>
            <person name="Bargiela R."/>
            <person name="Gaines M.C."/>
            <person name="Daum B."/>
            <person name="Bale N.J."/>
            <person name="Koenen M."/>
            <person name="Sinninghe Damst J.S."/>
            <person name="Yakimov M."/>
            <person name="Golyshin P.N."/>
        </authorList>
    </citation>
    <scope>NUCLEOTIDE SEQUENCE [LARGE SCALE GENOMIC DNA]</scope>
    <source>
        <strain evidence="7 8">M1</strain>
    </source>
</reference>
<dbReference type="GeneID" id="95967011"/>
<dbReference type="CDD" id="cd07035">
    <property type="entry name" value="TPP_PYR_POX_like"/>
    <property type="match status" value="1"/>
</dbReference>
<protein>
    <submittedName>
        <fullName evidence="7">Acetolactate synthase large subunit</fullName>
        <ecNumber evidence="7">2.2.1.6</ecNumber>
    </submittedName>
</protein>
<accession>A0AAX4NE23</accession>
<dbReference type="SUPFAM" id="SSF52467">
    <property type="entry name" value="DHS-like NAD/FAD-binding domain"/>
    <property type="match status" value="1"/>
</dbReference>
<comment type="similarity">
    <text evidence="1 3">Belongs to the TPP enzyme family.</text>
</comment>
<dbReference type="Pfam" id="PF00205">
    <property type="entry name" value="TPP_enzyme_M"/>
    <property type="match status" value="1"/>
</dbReference>
<dbReference type="InterPro" id="IPR012000">
    <property type="entry name" value="Thiamin_PyroP_enz_cen_dom"/>
</dbReference>
<feature type="domain" description="Thiamine pyrophosphate enzyme TPP-binding" evidence="5">
    <location>
        <begin position="375"/>
        <end position="521"/>
    </location>
</feature>
<feature type="domain" description="Thiamine pyrophosphate enzyme central" evidence="4">
    <location>
        <begin position="186"/>
        <end position="317"/>
    </location>
</feature>
<evidence type="ECO:0000256" key="3">
    <source>
        <dbReference type="RuleBase" id="RU362132"/>
    </source>
</evidence>
<dbReference type="InterPro" id="IPR029035">
    <property type="entry name" value="DHS-like_NAD/FAD-binding_dom"/>
</dbReference>
<dbReference type="InterPro" id="IPR029061">
    <property type="entry name" value="THDP-binding"/>
</dbReference>
<evidence type="ECO:0000259" key="6">
    <source>
        <dbReference type="Pfam" id="PF02776"/>
    </source>
</evidence>
<feature type="domain" description="Thiamine pyrophosphate enzyme N-terminal TPP-binding" evidence="6">
    <location>
        <begin position="1"/>
        <end position="116"/>
    </location>
</feature>
<dbReference type="KEGG" id="omr:OXIME_000287"/>
<evidence type="ECO:0000259" key="4">
    <source>
        <dbReference type="Pfam" id="PF00205"/>
    </source>
</evidence>
<dbReference type="InterPro" id="IPR012001">
    <property type="entry name" value="Thiamin_PyroP_enz_TPP-bd_dom"/>
</dbReference>
<evidence type="ECO:0000313" key="7">
    <source>
        <dbReference type="EMBL" id="WYX99745.1"/>
    </source>
</evidence>
<dbReference type="GO" id="GO:0003984">
    <property type="term" value="F:acetolactate synthase activity"/>
    <property type="evidence" value="ECO:0007669"/>
    <property type="project" value="UniProtKB-EC"/>
</dbReference>
<organism evidence="7 8">
    <name type="scientific">Oxyplasma meridianum</name>
    <dbReference type="NCBI Taxonomy" id="3073602"/>
    <lineage>
        <taxon>Archaea</taxon>
        <taxon>Methanobacteriati</taxon>
        <taxon>Thermoplasmatota</taxon>
        <taxon>Thermoplasmata</taxon>
        <taxon>Thermoplasmatales</taxon>
        <taxon>Thermoplasmataceae</taxon>
        <taxon>Oxyplasma</taxon>
    </lineage>
</organism>
<dbReference type="GO" id="GO:0009097">
    <property type="term" value="P:isoleucine biosynthetic process"/>
    <property type="evidence" value="ECO:0007669"/>
    <property type="project" value="TreeGrafter"/>
</dbReference>
<dbReference type="GO" id="GO:0030976">
    <property type="term" value="F:thiamine pyrophosphate binding"/>
    <property type="evidence" value="ECO:0007669"/>
    <property type="project" value="InterPro"/>
</dbReference>
<keyword evidence="2 3" id="KW-0786">Thiamine pyrophosphate</keyword>
<sequence>MKASDLFVECLENEKVDYIFGIPGEENVDLIDSIAKSGIRFILTRHEQGAAFMADIYGRITGRPGVCLSTLGPGATNLVTGVANAHLDKIPLVAITAQANTGRIHKESHQNIDTIALFSGITKYNKAVLRPDTIPEIVRKGFRIASLEVQGASHIQLPEDVGSEQTDSRPLKILEAPVEYAIIDNIKNAAEVINSAKNPIIMAGNGIIRSNSIQAVSDFIHRTGIPVVNTFMSKGILPFEDGLNMFSVGYRPFPHQLRVLNKSDLVIAIGFDLVEYDPAVWNKNSEIPVLNIHTYPTESDSHFPVTTEVIGDISHSVINLAKLVTPRKEMGIFESIREERRKEFTDYSRKGEELPRKIMKVLTDTLPPEAWVISDVGMHKVWVSRWYQPKMCGRTIIYNGFASMGSSLPAAVACSLIRRNDPVVAVSGDGGFLMNIQELETARRLGVNITITVFNDRTLTLIAEEQKDKGLKPSNVYFNNPDFGMLAKSFGSSYYYSDSDSSYREALKESLKNSGVNIIEIRMP</sequence>
<name>A0AAX4NE23_9ARCH</name>
<dbReference type="Pfam" id="PF02775">
    <property type="entry name" value="TPP_enzyme_C"/>
    <property type="match status" value="1"/>
</dbReference>
<dbReference type="GO" id="GO:0005948">
    <property type="term" value="C:acetolactate synthase complex"/>
    <property type="evidence" value="ECO:0007669"/>
    <property type="project" value="TreeGrafter"/>
</dbReference>
<gene>
    <name evidence="7" type="ORF">OXIME_000287</name>
</gene>
<evidence type="ECO:0000256" key="2">
    <source>
        <dbReference type="ARBA" id="ARBA00023052"/>
    </source>
</evidence>
<dbReference type="NCBIfam" id="NF006187">
    <property type="entry name" value="PRK08322.1"/>
    <property type="match status" value="1"/>
</dbReference>
<dbReference type="InterPro" id="IPR011766">
    <property type="entry name" value="TPP_enzyme_TPP-bd"/>
</dbReference>